<gene>
    <name evidence="2" type="ORF">ACFQPE_02815</name>
</gene>
<evidence type="ECO:0000256" key="1">
    <source>
        <dbReference type="SAM" id="MobiDB-lite"/>
    </source>
</evidence>
<feature type="region of interest" description="Disordered" evidence="1">
    <location>
        <begin position="1"/>
        <end position="31"/>
    </location>
</feature>
<dbReference type="EMBL" id="JBHTBF010000001">
    <property type="protein sequence ID" value="MFC7315726.1"/>
    <property type="molecule type" value="Genomic_DNA"/>
</dbReference>
<evidence type="ECO:0008006" key="4">
    <source>
        <dbReference type="Google" id="ProtNLM"/>
    </source>
</evidence>
<dbReference type="AlphaFoldDB" id="A0ABD6A5V6"/>
<dbReference type="RefSeq" id="WP_276305128.1">
    <property type="nucleotide sequence ID" value="NZ_CP119992.1"/>
</dbReference>
<protein>
    <recommendedName>
        <fullName evidence="4">DUF4177 domain-containing protein</fullName>
    </recommendedName>
</protein>
<proteinExistence type="predicted"/>
<evidence type="ECO:0000313" key="3">
    <source>
        <dbReference type="Proteomes" id="UP001596547"/>
    </source>
</evidence>
<feature type="compositionally biased region" description="Basic and acidic residues" evidence="1">
    <location>
        <begin position="1"/>
        <end position="24"/>
    </location>
</feature>
<evidence type="ECO:0000313" key="2">
    <source>
        <dbReference type="EMBL" id="MFC7315726.1"/>
    </source>
</evidence>
<comment type="caution">
    <text evidence="2">The sequence shown here is derived from an EMBL/GenBank/DDBJ whole genome shotgun (WGS) entry which is preliminary data.</text>
</comment>
<dbReference type="Proteomes" id="UP001596547">
    <property type="component" value="Unassembled WGS sequence"/>
</dbReference>
<organism evidence="2 3">
    <name type="scientific">Halomarina halobia</name>
    <dbReference type="NCBI Taxonomy" id="3033386"/>
    <lineage>
        <taxon>Archaea</taxon>
        <taxon>Methanobacteriati</taxon>
        <taxon>Methanobacteriota</taxon>
        <taxon>Stenosarchaea group</taxon>
        <taxon>Halobacteria</taxon>
        <taxon>Halobacteriales</taxon>
        <taxon>Natronomonadaceae</taxon>
        <taxon>Halomarina</taxon>
    </lineage>
</organism>
<accession>A0ABD6A5V6</accession>
<name>A0ABD6A5V6_9EURY</name>
<reference evidence="2 3" key="1">
    <citation type="journal article" date="2019" name="Int. J. Syst. Evol. Microbiol.">
        <title>The Global Catalogue of Microorganisms (GCM) 10K type strain sequencing project: providing services to taxonomists for standard genome sequencing and annotation.</title>
        <authorList>
            <consortium name="The Broad Institute Genomics Platform"/>
            <consortium name="The Broad Institute Genome Sequencing Center for Infectious Disease"/>
            <person name="Wu L."/>
            <person name="Ma J."/>
        </authorList>
    </citation>
    <scope>NUCLEOTIDE SEQUENCE [LARGE SCALE GENOMIC DNA]</scope>
    <source>
        <strain evidence="2 3">PSR21</strain>
    </source>
</reference>
<keyword evidence="3" id="KW-1185">Reference proteome</keyword>
<sequence>MNDPQRWEYETLRPPREATKHEAADPSEELNELGTEGWELVCSVDYAGGGTKYLVLKRPLTDE</sequence>
<dbReference type="GeneID" id="79314700"/>